<dbReference type="EMBL" id="JARJCN010000051">
    <property type="protein sequence ID" value="KAJ7081123.1"/>
    <property type="molecule type" value="Genomic_DNA"/>
</dbReference>
<evidence type="ECO:0000259" key="2">
    <source>
        <dbReference type="Pfam" id="PF07993"/>
    </source>
</evidence>
<feature type="domain" description="Thioester reductase (TE)" evidence="2">
    <location>
        <begin position="18"/>
        <end position="281"/>
    </location>
</feature>
<dbReference type="AlphaFoldDB" id="A0AAD6TVF9"/>
<dbReference type="Proteomes" id="UP001222325">
    <property type="component" value="Unassembled WGS sequence"/>
</dbReference>
<comment type="caution">
    <text evidence="3">The sequence shown here is derived from an EMBL/GenBank/DDBJ whole genome shotgun (WGS) entry which is preliminary data.</text>
</comment>
<dbReference type="PANTHER" id="PTHR11011:SF45">
    <property type="entry name" value="FATTY ACYL-COA REDUCTASE CG8306-RELATED"/>
    <property type="match status" value="1"/>
</dbReference>
<comment type="catalytic activity">
    <reaction evidence="1">
        <text>a long-chain fatty acyl-CoA + 2 NADPH + 2 H(+) = a long-chain primary fatty alcohol + 2 NADP(+) + CoA</text>
        <dbReference type="Rhea" id="RHEA:52716"/>
        <dbReference type="ChEBI" id="CHEBI:15378"/>
        <dbReference type="ChEBI" id="CHEBI:57287"/>
        <dbReference type="ChEBI" id="CHEBI:57783"/>
        <dbReference type="ChEBI" id="CHEBI:58349"/>
        <dbReference type="ChEBI" id="CHEBI:77396"/>
        <dbReference type="ChEBI" id="CHEBI:83139"/>
        <dbReference type="EC" id="1.2.1.84"/>
    </reaction>
</comment>
<dbReference type="SUPFAM" id="SSF51735">
    <property type="entry name" value="NAD(P)-binding Rossmann-fold domains"/>
    <property type="match status" value="1"/>
</dbReference>
<accession>A0AAD6TVF9</accession>
<dbReference type="Pfam" id="PF07993">
    <property type="entry name" value="NAD_binding_4"/>
    <property type="match status" value="1"/>
</dbReference>
<keyword evidence="1" id="KW-0443">Lipid metabolism</keyword>
<dbReference type="InterPro" id="IPR036291">
    <property type="entry name" value="NAD(P)-bd_dom_sf"/>
</dbReference>
<keyword evidence="1" id="KW-0521">NADP</keyword>
<dbReference type="InterPro" id="IPR013120">
    <property type="entry name" value="FAR_NAD-bd"/>
</dbReference>
<keyword evidence="4" id="KW-1185">Reference proteome</keyword>
<dbReference type="PANTHER" id="PTHR11011">
    <property type="entry name" value="MALE STERILITY PROTEIN 2-RELATED"/>
    <property type="match status" value="1"/>
</dbReference>
<protein>
    <recommendedName>
        <fullName evidence="1">Fatty acyl-CoA reductase</fullName>
        <ecNumber evidence="1">1.2.1.84</ecNumber>
    </recommendedName>
</protein>
<organism evidence="3 4">
    <name type="scientific">Mycena belliarum</name>
    <dbReference type="NCBI Taxonomy" id="1033014"/>
    <lineage>
        <taxon>Eukaryota</taxon>
        <taxon>Fungi</taxon>
        <taxon>Dikarya</taxon>
        <taxon>Basidiomycota</taxon>
        <taxon>Agaricomycotina</taxon>
        <taxon>Agaricomycetes</taxon>
        <taxon>Agaricomycetidae</taxon>
        <taxon>Agaricales</taxon>
        <taxon>Marasmiineae</taxon>
        <taxon>Mycenaceae</taxon>
        <taxon>Mycena</taxon>
    </lineage>
</organism>
<comment type="function">
    <text evidence="1">Catalyzes the reduction of fatty acyl-CoA to fatty alcohols.</text>
</comment>
<dbReference type="EC" id="1.2.1.84" evidence="1"/>
<dbReference type="Gene3D" id="3.40.50.720">
    <property type="entry name" value="NAD(P)-binding Rossmann-like Domain"/>
    <property type="match status" value="1"/>
</dbReference>
<evidence type="ECO:0000313" key="3">
    <source>
        <dbReference type="EMBL" id="KAJ7081123.1"/>
    </source>
</evidence>
<sequence>MHFTANPSQFFANQTIFLTGGTGGLGGCLLYKLTMQVNTAKIYVLVRRSVAHAVARWRQTMPHQIGEILATKKIHFIVGDIIKPHCGIEPAVLSEMASTVTLIIHAAASINLSNRLRETVSENCLPTLALAQLASTFNNLTRFIYISTAYANSFLPDGVVEEKIYETGDAEKQLGEILETGTLSQCVDCPWPYAVGKNITERLLISRNPSLPLLIVRPSMIAPAISQPFPYYGPSGSCPMSTYIRSYMDSPDSGVFHVSRRHPRGSNIVDEIPVDLVANLILLHIMHDTAGVVHATGQSYAYQSLAQLHADMRPHIPRGLTAPGPPFRYVTDKRIPQGRLAGFWKAMGRDWHFSAEASRSFEALDGPLSIALGDHDVSQFMQERARRIAEESAGTQPRARL</sequence>
<gene>
    <name evidence="3" type="ORF">B0H15DRAFT_924260</name>
</gene>
<dbReference type="GO" id="GO:0102965">
    <property type="term" value="F:alcohol-forming long-chain fatty acyl-CoA reductase activity"/>
    <property type="evidence" value="ECO:0007669"/>
    <property type="project" value="UniProtKB-EC"/>
</dbReference>
<dbReference type="GO" id="GO:0080019">
    <property type="term" value="F:alcohol-forming very long-chain fatty acyl-CoA reductase activity"/>
    <property type="evidence" value="ECO:0007669"/>
    <property type="project" value="InterPro"/>
</dbReference>
<name>A0AAD6TVF9_9AGAR</name>
<dbReference type="InterPro" id="IPR026055">
    <property type="entry name" value="FAR"/>
</dbReference>
<comment type="similarity">
    <text evidence="1">Belongs to the fatty acyl-CoA reductase family.</text>
</comment>
<evidence type="ECO:0000313" key="4">
    <source>
        <dbReference type="Proteomes" id="UP001222325"/>
    </source>
</evidence>
<dbReference type="GO" id="GO:0005777">
    <property type="term" value="C:peroxisome"/>
    <property type="evidence" value="ECO:0007669"/>
    <property type="project" value="TreeGrafter"/>
</dbReference>
<keyword evidence="1" id="KW-0444">Lipid biosynthesis</keyword>
<evidence type="ECO:0000256" key="1">
    <source>
        <dbReference type="RuleBase" id="RU363097"/>
    </source>
</evidence>
<proteinExistence type="inferred from homology"/>
<reference evidence="3" key="1">
    <citation type="submission" date="2023-03" db="EMBL/GenBank/DDBJ databases">
        <title>Massive genome expansion in bonnet fungi (Mycena s.s.) driven by repeated elements and novel gene families across ecological guilds.</title>
        <authorList>
            <consortium name="Lawrence Berkeley National Laboratory"/>
            <person name="Harder C.B."/>
            <person name="Miyauchi S."/>
            <person name="Viragh M."/>
            <person name="Kuo A."/>
            <person name="Thoen E."/>
            <person name="Andreopoulos B."/>
            <person name="Lu D."/>
            <person name="Skrede I."/>
            <person name="Drula E."/>
            <person name="Henrissat B."/>
            <person name="Morin E."/>
            <person name="Kohler A."/>
            <person name="Barry K."/>
            <person name="LaButti K."/>
            <person name="Morin E."/>
            <person name="Salamov A."/>
            <person name="Lipzen A."/>
            <person name="Mereny Z."/>
            <person name="Hegedus B."/>
            <person name="Baldrian P."/>
            <person name="Stursova M."/>
            <person name="Weitz H."/>
            <person name="Taylor A."/>
            <person name="Grigoriev I.V."/>
            <person name="Nagy L.G."/>
            <person name="Martin F."/>
            <person name="Kauserud H."/>
        </authorList>
    </citation>
    <scope>NUCLEOTIDE SEQUENCE</scope>
    <source>
        <strain evidence="3">CBHHK173m</strain>
    </source>
</reference>
<keyword evidence="1" id="KW-0560">Oxidoreductase</keyword>
<dbReference type="GO" id="GO:0035336">
    <property type="term" value="P:long-chain fatty-acyl-CoA metabolic process"/>
    <property type="evidence" value="ECO:0007669"/>
    <property type="project" value="TreeGrafter"/>
</dbReference>